<dbReference type="EMBL" id="SIJK02000090">
    <property type="protein sequence ID" value="MBP1468745.1"/>
    <property type="molecule type" value="Genomic_DNA"/>
</dbReference>
<evidence type="ECO:0000313" key="1">
    <source>
        <dbReference type="EMBL" id="MBP1468745.1"/>
    </source>
</evidence>
<dbReference type="Proteomes" id="UP001193081">
    <property type="component" value="Unassembled WGS sequence"/>
</dbReference>
<protein>
    <submittedName>
        <fullName evidence="1">Uncharacterized protein</fullName>
    </submittedName>
</protein>
<name>A0ABS4DH31_9CHLR</name>
<gene>
    <name evidence="1" type="ORF">EYB53_023725</name>
</gene>
<comment type="caution">
    <text evidence="1">The sequence shown here is derived from an EMBL/GenBank/DDBJ whole genome shotgun (WGS) entry which is preliminary data.</text>
</comment>
<accession>A0ABS4DH31</accession>
<proteinExistence type="predicted"/>
<sequence length="126" mass="14194">MEVAWATIEAIANTQAIDLWVLFPLGQAVNRVLTRSGPPEGGWADRLTTFFGTADWKAAFYRPSSQMNLFGEETQFEKGATFEQIGTFFLQRLATIFPKVADNPLYLRNRKNVPSSSLAHFHELNV</sequence>
<reference evidence="1 2" key="1">
    <citation type="submission" date="2021-03" db="EMBL/GenBank/DDBJ databases">
        <authorList>
            <person name="Grouzdev D.S."/>
        </authorList>
    </citation>
    <scope>NUCLEOTIDE SEQUENCE [LARGE SCALE GENOMIC DNA]</scope>
    <source>
        <strain evidence="1 2">M50-1</strain>
    </source>
</reference>
<organism evidence="1 2">
    <name type="scientific">Candidatus Chloroploca mongolica</name>
    <dbReference type="NCBI Taxonomy" id="2528176"/>
    <lineage>
        <taxon>Bacteria</taxon>
        <taxon>Bacillati</taxon>
        <taxon>Chloroflexota</taxon>
        <taxon>Chloroflexia</taxon>
        <taxon>Chloroflexales</taxon>
        <taxon>Chloroflexineae</taxon>
        <taxon>Oscillochloridaceae</taxon>
        <taxon>Candidatus Chloroploca</taxon>
    </lineage>
</organism>
<evidence type="ECO:0000313" key="2">
    <source>
        <dbReference type="Proteomes" id="UP001193081"/>
    </source>
</evidence>
<keyword evidence="2" id="KW-1185">Reference proteome</keyword>